<protein>
    <recommendedName>
        <fullName evidence="1">KTSC domain-containing protein</fullName>
    </recommendedName>
</protein>
<evidence type="ECO:0000259" key="1">
    <source>
        <dbReference type="Pfam" id="PF13619"/>
    </source>
</evidence>
<evidence type="ECO:0000313" key="2">
    <source>
        <dbReference type="EMBL" id="OIQ70555.1"/>
    </source>
</evidence>
<feature type="domain" description="KTSC" evidence="1">
    <location>
        <begin position="10"/>
        <end position="67"/>
    </location>
</feature>
<accession>A0A1J5PZ47</accession>
<dbReference type="InterPro" id="IPR025309">
    <property type="entry name" value="KTSC_dom"/>
</dbReference>
<gene>
    <name evidence="2" type="ORF">GALL_478320</name>
</gene>
<reference evidence="2" key="1">
    <citation type="submission" date="2016-10" db="EMBL/GenBank/DDBJ databases">
        <title>Sequence of Gallionella enrichment culture.</title>
        <authorList>
            <person name="Poehlein A."/>
            <person name="Muehling M."/>
            <person name="Daniel R."/>
        </authorList>
    </citation>
    <scope>NUCLEOTIDE SEQUENCE</scope>
</reference>
<organism evidence="2">
    <name type="scientific">mine drainage metagenome</name>
    <dbReference type="NCBI Taxonomy" id="410659"/>
    <lineage>
        <taxon>unclassified sequences</taxon>
        <taxon>metagenomes</taxon>
        <taxon>ecological metagenomes</taxon>
    </lineage>
</organism>
<comment type="caution">
    <text evidence="2">The sequence shown here is derived from an EMBL/GenBank/DDBJ whole genome shotgun (WGS) entry which is preliminary data.</text>
</comment>
<sequence length="72" mass="8160">MSWINFPPFTSSNIASIRYEDAQAILEVTFHNGGTYQYYDVPTQVVEDFKRAGSMGAFLASSIKGHYRYSKV</sequence>
<proteinExistence type="predicted"/>
<dbReference type="EMBL" id="MLJW01004144">
    <property type="protein sequence ID" value="OIQ70555.1"/>
    <property type="molecule type" value="Genomic_DNA"/>
</dbReference>
<name>A0A1J5PZ47_9ZZZZ</name>
<dbReference type="Pfam" id="PF13619">
    <property type="entry name" value="KTSC"/>
    <property type="match status" value="1"/>
</dbReference>
<dbReference type="AlphaFoldDB" id="A0A1J5PZ47"/>